<sequence>MPPSAKATVGPVPAESSGFAFRAAFGRTTVLIVPVLLLSRHAKQRT</sequence>
<keyword evidence="1" id="KW-0812">Transmembrane</keyword>
<dbReference type="Proteomes" id="UP000549616">
    <property type="component" value="Unassembled WGS sequence"/>
</dbReference>
<comment type="caution">
    <text evidence="2">The sequence shown here is derived from an EMBL/GenBank/DDBJ whole genome shotgun (WGS) entry which is preliminary data.</text>
</comment>
<keyword evidence="3" id="KW-1185">Reference proteome</keyword>
<protein>
    <submittedName>
        <fullName evidence="2">Uncharacterized protein</fullName>
    </submittedName>
</protein>
<keyword evidence="1" id="KW-1133">Transmembrane helix</keyword>
<keyword evidence="1" id="KW-0472">Membrane</keyword>
<organism evidence="2 3">
    <name type="scientific">Amycolatopsis endophytica</name>
    <dbReference type="NCBI Taxonomy" id="860233"/>
    <lineage>
        <taxon>Bacteria</taxon>
        <taxon>Bacillati</taxon>
        <taxon>Actinomycetota</taxon>
        <taxon>Actinomycetes</taxon>
        <taxon>Pseudonocardiales</taxon>
        <taxon>Pseudonocardiaceae</taxon>
        <taxon>Amycolatopsis</taxon>
    </lineage>
</organism>
<evidence type="ECO:0000256" key="1">
    <source>
        <dbReference type="SAM" id="Phobius"/>
    </source>
</evidence>
<evidence type="ECO:0000313" key="2">
    <source>
        <dbReference type="EMBL" id="NYI91696.1"/>
    </source>
</evidence>
<gene>
    <name evidence="2" type="ORF">HNR02_005019</name>
</gene>
<accession>A0A853BBD0</accession>
<dbReference type="RefSeq" id="WP_179775553.1">
    <property type="nucleotide sequence ID" value="NZ_JACCFK010000001.1"/>
</dbReference>
<reference evidence="2 3" key="1">
    <citation type="submission" date="2020-07" db="EMBL/GenBank/DDBJ databases">
        <title>Sequencing the genomes of 1000 actinobacteria strains.</title>
        <authorList>
            <person name="Klenk H.-P."/>
        </authorList>
    </citation>
    <scope>NUCLEOTIDE SEQUENCE [LARGE SCALE GENOMIC DNA]</scope>
    <source>
        <strain evidence="2 3">DSM 104006</strain>
    </source>
</reference>
<name>A0A853BBD0_9PSEU</name>
<proteinExistence type="predicted"/>
<dbReference type="AlphaFoldDB" id="A0A853BBD0"/>
<feature type="transmembrane region" description="Helical" evidence="1">
    <location>
        <begin position="20"/>
        <end position="38"/>
    </location>
</feature>
<dbReference type="EMBL" id="JACCFK010000001">
    <property type="protein sequence ID" value="NYI91696.1"/>
    <property type="molecule type" value="Genomic_DNA"/>
</dbReference>
<evidence type="ECO:0000313" key="3">
    <source>
        <dbReference type="Proteomes" id="UP000549616"/>
    </source>
</evidence>